<comment type="caution">
    <text evidence="2">The sequence shown here is derived from an EMBL/GenBank/DDBJ whole genome shotgun (WGS) entry which is preliminary data.</text>
</comment>
<proteinExistence type="predicted"/>
<dbReference type="Proteomes" id="UP000651452">
    <property type="component" value="Unassembled WGS sequence"/>
</dbReference>
<feature type="region of interest" description="Disordered" evidence="1">
    <location>
        <begin position="55"/>
        <end position="155"/>
    </location>
</feature>
<evidence type="ECO:0000256" key="1">
    <source>
        <dbReference type="SAM" id="MobiDB-lite"/>
    </source>
</evidence>
<feature type="compositionally biased region" description="Polar residues" evidence="1">
    <location>
        <begin position="55"/>
        <end position="80"/>
    </location>
</feature>
<feature type="compositionally biased region" description="Basic residues" evidence="1">
    <location>
        <begin position="128"/>
        <end position="137"/>
    </location>
</feature>
<dbReference type="AlphaFoldDB" id="A0A8H7MHG2"/>
<accession>A0A8H7MHG2</accession>
<gene>
    <name evidence="2" type="ORF">EKO04_006889</name>
</gene>
<dbReference type="EMBL" id="RZGK01000012">
    <property type="protein sequence ID" value="KAF9695138.1"/>
    <property type="molecule type" value="Genomic_DNA"/>
</dbReference>
<evidence type="ECO:0000313" key="3">
    <source>
        <dbReference type="Proteomes" id="UP000651452"/>
    </source>
</evidence>
<organism evidence="2 3">
    <name type="scientific">Ascochyta lentis</name>
    <dbReference type="NCBI Taxonomy" id="205686"/>
    <lineage>
        <taxon>Eukaryota</taxon>
        <taxon>Fungi</taxon>
        <taxon>Dikarya</taxon>
        <taxon>Ascomycota</taxon>
        <taxon>Pezizomycotina</taxon>
        <taxon>Dothideomycetes</taxon>
        <taxon>Pleosporomycetidae</taxon>
        <taxon>Pleosporales</taxon>
        <taxon>Pleosporineae</taxon>
        <taxon>Didymellaceae</taxon>
        <taxon>Ascochyta</taxon>
    </lineage>
</organism>
<sequence length="189" mass="20403">MVNWTADKDQTILKGIFAFHKIKISKDFLEYLAAEIGEGCTPKAVSHRLTNLRSSGKAVANSTSSGRQTNNTTPSSSRSFKTAATPRTPRTPKGTALLGRGKTSAKTFDDDVTSDNAASDEMPAFHPVGRKRARSSKTPKSYEESDAADDNSEDEFVPAAKRVKVEVVEDDGIGCLSPTDTVEEEEAFV</sequence>
<reference evidence="2" key="2">
    <citation type="submission" date="2020-09" db="EMBL/GenBank/DDBJ databases">
        <title>Reference genome assembly for Australian Ascochyta lentis isolate Al4.</title>
        <authorList>
            <person name="Lee R.C."/>
            <person name="Farfan-Caceres L.M."/>
            <person name="Debler J.W."/>
            <person name="Williams A.H."/>
            <person name="Henares B.M."/>
        </authorList>
    </citation>
    <scope>NUCLEOTIDE SEQUENCE</scope>
    <source>
        <strain evidence="2">Al4</strain>
    </source>
</reference>
<feature type="compositionally biased region" description="Low complexity" evidence="1">
    <location>
        <begin position="81"/>
        <end position="96"/>
    </location>
</feature>
<name>A0A8H7MHG2_9PLEO</name>
<dbReference type="OrthoDB" id="5418867at2759"/>
<keyword evidence="3" id="KW-1185">Reference proteome</keyword>
<evidence type="ECO:0000313" key="2">
    <source>
        <dbReference type="EMBL" id="KAF9695138.1"/>
    </source>
</evidence>
<feature type="compositionally biased region" description="Acidic residues" evidence="1">
    <location>
        <begin position="144"/>
        <end position="155"/>
    </location>
</feature>
<protein>
    <submittedName>
        <fullName evidence="2">Uncharacterized protein</fullName>
    </submittedName>
</protein>
<reference evidence="2" key="1">
    <citation type="submission" date="2018-12" db="EMBL/GenBank/DDBJ databases">
        <authorList>
            <person name="Syme R.A."/>
            <person name="Farfan-Caceres L."/>
            <person name="Lichtenzveig J."/>
        </authorList>
    </citation>
    <scope>NUCLEOTIDE SEQUENCE</scope>
    <source>
        <strain evidence="2">Al4</strain>
    </source>
</reference>